<organism evidence="10 11">
    <name type="scientific">Paenibacillus qinlingensis</name>
    <dbReference type="NCBI Taxonomy" id="1837343"/>
    <lineage>
        <taxon>Bacteria</taxon>
        <taxon>Bacillati</taxon>
        <taxon>Bacillota</taxon>
        <taxon>Bacilli</taxon>
        <taxon>Bacillales</taxon>
        <taxon>Paenibacillaceae</taxon>
        <taxon>Paenibacillus</taxon>
    </lineage>
</organism>
<dbReference type="SUPFAM" id="SSF81901">
    <property type="entry name" value="HCP-like"/>
    <property type="match status" value="1"/>
</dbReference>
<evidence type="ECO:0000256" key="3">
    <source>
        <dbReference type="ARBA" id="ARBA00022737"/>
    </source>
</evidence>
<feature type="transmembrane region" description="Helical" evidence="7">
    <location>
        <begin position="612"/>
        <end position="631"/>
    </location>
</feature>
<dbReference type="RefSeq" id="WP_310222830.1">
    <property type="nucleotide sequence ID" value="NZ_JAVDSB010000001.1"/>
</dbReference>
<dbReference type="Pfam" id="PF01436">
    <property type="entry name" value="NHL"/>
    <property type="match status" value="2"/>
</dbReference>
<feature type="repeat" description="NHL" evidence="6">
    <location>
        <begin position="59"/>
        <end position="93"/>
    </location>
</feature>
<feature type="signal peptide" evidence="8">
    <location>
        <begin position="1"/>
        <end position="24"/>
    </location>
</feature>
<keyword evidence="4 7" id="KW-1133">Transmembrane helix</keyword>
<evidence type="ECO:0000256" key="4">
    <source>
        <dbReference type="ARBA" id="ARBA00022989"/>
    </source>
</evidence>
<feature type="repeat" description="NHL" evidence="6">
    <location>
        <begin position="102"/>
        <end position="139"/>
    </location>
</feature>
<evidence type="ECO:0000256" key="8">
    <source>
        <dbReference type="SAM" id="SignalP"/>
    </source>
</evidence>
<evidence type="ECO:0000256" key="2">
    <source>
        <dbReference type="ARBA" id="ARBA00022692"/>
    </source>
</evidence>
<feature type="transmembrane region" description="Helical" evidence="7">
    <location>
        <begin position="652"/>
        <end position="673"/>
    </location>
</feature>
<comment type="subcellular location">
    <subcellularLocation>
        <location evidence="1">Membrane</location>
        <topology evidence="1">Multi-pass membrane protein</topology>
    </subcellularLocation>
</comment>
<reference evidence="10 11" key="1">
    <citation type="submission" date="2023-07" db="EMBL/GenBank/DDBJ databases">
        <title>Sorghum-associated microbial communities from plants grown in Nebraska, USA.</title>
        <authorList>
            <person name="Schachtman D."/>
        </authorList>
    </citation>
    <scope>NUCLEOTIDE SEQUENCE [LARGE SCALE GENOMIC DNA]</scope>
    <source>
        <strain evidence="10 11">CC258</strain>
    </source>
</reference>
<keyword evidence="8" id="KW-0732">Signal</keyword>
<feature type="chain" id="PRO_5046667197" description="Yip1 domain-containing protein" evidence="8">
    <location>
        <begin position="25"/>
        <end position="687"/>
    </location>
</feature>
<dbReference type="PANTHER" id="PTHR24104">
    <property type="entry name" value="E3 UBIQUITIN-PROTEIN LIGASE NHLRC1-RELATED"/>
    <property type="match status" value="1"/>
</dbReference>
<evidence type="ECO:0000256" key="7">
    <source>
        <dbReference type="SAM" id="Phobius"/>
    </source>
</evidence>
<sequence length="687" mass="78340">MLTSKNIVWIALVFMLLFPASARASQPYDTFYVNQTSDGNYISWMQDVYTTGDTIVGMGPTAFNSPSDLFITSSDEVFVADTGNQRVVQLDAHGKYVREIGKEKGPGQLRAPEGVFVTNNGTIYVADTGNQRVVVYDSKGAFIKEMKKPNSPYLPKDFYFVPVKMVVDARDVLYVVSKGAYQGMVRIGKTGEFEGFFGGNKSTASVMDRLKRLLFTKDQLEKETAIRPLEVSNVTLGSEGFIYTDTKGVTSSQIKQLSAGGTDRFQNLKTVKFNDSDQIVDVAMDSKQFMYVLDQRLASRETRGLGMISIHSPGGTEMFRFGKTFKAPEQKGILAYPVSIGVNSRNELWVLDKTLNMIQVYERTPFGQTFLSAAYDYYIGDFERSKENWQKVLEQNELISLTYSGLGEVAIKEGRIEEAMTNFRITYDADGYSEAFWTYRMHWIDQDLIRTLAGLLALWLLYRYVLKRWLGVLLQRAPRFFRHIADELRDCVYTMFHPYEGFYRLKGRKISFWSLGTLTLLLFFTKLATIYWTGFSFFPTNLKAIAWGQEMIFLAAPVITWVVANYLISTIKDGEGRFREVLQGAIFAMVPYILFSIPILILSNILVLEEKILITMLTTIMWLWIGTLFIVKTQVTHNFEFIENIRNSVTTVFTIGIIWVFIAVGIGLTFNLWDFIYQLYKEVAFLG</sequence>
<dbReference type="InterPro" id="IPR001258">
    <property type="entry name" value="NHL_repeat"/>
</dbReference>
<dbReference type="InterPro" id="IPR011042">
    <property type="entry name" value="6-blade_b-propeller_TolB-like"/>
</dbReference>
<keyword evidence="5 7" id="KW-0472">Membrane</keyword>
<dbReference type="Proteomes" id="UP001267290">
    <property type="component" value="Unassembled WGS sequence"/>
</dbReference>
<feature type="transmembrane region" description="Helical" evidence="7">
    <location>
        <begin position="512"/>
        <end position="532"/>
    </location>
</feature>
<dbReference type="PROSITE" id="PS51125">
    <property type="entry name" value="NHL"/>
    <property type="match status" value="2"/>
</dbReference>
<dbReference type="Pfam" id="PF04893">
    <property type="entry name" value="Yip1"/>
    <property type="match status" value="1"/>
</dbReference>
<feature type="transmembrane region" description="Helical" evidence="7">
    <location>
        <begin position="448"/>
        <end position="466"/>
    </location>
</feature>
<evidence type="ECO:0000256" key="1">
    <source>
        <dbReference type="ARBA" id="ARBA00004141"/>
    </source>
</evidence>
<accession>A0ABU1NNR8</accession>
<feature type="domain" description="Yip1" evidence="9">
    <location>
        <begin position="494"/>
        <end position="660"/>
    </location>
</feature>
<evidence type="ECO:0000256" key="6">
    <source>
        <dbReference type="PROSITE-ProRule" id="PRU00504"/>
    </source>
</evidence>
<comment type="caution">
    <text evidence="10">The sequence shown here is derived from an EMBL/GenBank/DDBJ whole genome shotgun (WGS) entry which is preliminary data.</text>
</comment>
<dbReference type="PANTHER" id="PTHR24104:SF25">
    <property type="entry name" value="PROTEIN LIN-41"/>
    <property type="match status" value="1"/>
</dbReference>
<gene>
    <name evidence="10" type="ORF">J2736_000298</name>
</gene>
<keyword evidence="11" id="KW-1185">Reference proteome</keyword>
<dbReference type="EMBL" id="JAVDSB010000001">
    <property type="protein sequence ID" value="MDR6549115.1"/>
    <property type="molecule type" value="Genomic_DNA"/>
</dbReference>
<dbReference type="CDD" id="cd05819">
    <property type="entry name" value="NHL"/>
    <property type="match status" value="1"/>
</dbReference>
<dbReference type="InterPro" id="IPR006977">
    <property type="entry name" value="Yip1_dom"/>
</dbReference>
<dbReference type="InterPro" id="IPR050952">
    <property type="entry name" value="TRIM-NHL_E3_ligases"/>
</dbReference>
<feature type="transmembrane region" description="Helical" evidence="7">
    <location>
        <begin position="552"/>
        <end position="569"/>
    </location>
</feature>
<dbReference type="Gene3D" id="2.120.10.30">
    <property type="entry name" value="TolB, C-terminal domain"/>
    <property type="match status" value="2"/>
</dbReference>
<dbReference type="SUPFAM" id="SSF101898">
    <property type="entry name" value="NHL repeat"/>
    <property type="match status" value="1"/>
</dbReference>
<proteinExistence type="predicted"/>
<feature type="transmembrane region" description="Helical" evidence="7">
    <location>
        <begin position="581"/>
        <end position="606"/>
    </location>
</feature>
<evidence type="ECO:0000259" key="9">
    <source>
        <dbReference type="Pfam" id="PF04893"/>
    </source>
</evidence>
<evidence type="ECO:0000256" key="5">
    <source>
        <dbReference type="ARBA" id="ARBA00023136"/>
    </source>
</evidence>
<name>A0ABU1NNR8_9BACL</name>
<evidence type="ECO:0000313" key="11">
    <source>
        <dbReference type="Proteomes" id="UP001267290"/>
    </source>
</evidence>
<keyword evidence="2 7" id="KW-0812">Transmembrane</keyword>
<protein>
    <recommendedName>
        <fullName evidence="9">Yip1 domain-containing protein</fullName>
    </recommendedName>
</protein>
<evidence type="ECO:0000313" key="10">
    <source>
        <dbReference type="EMBL" id="MDR6549115.1"/>
    </source>
</evidence>
<keyword evidence="3" id="KW-0677">Repeat</keyword>